<sequence>MQLFLVTPPVILALWRWPKPALLASFLIAICSTGLRYFVTLRNQLAPMTYFGMPNSKFSETSDLSYTLPDHRATPYLIGVVLGYLIRRGYNKLHITKAQTKYCWFIAVVVMLIPMIGPYQIADQHYVYSAHDAALFSAFAPLTFGAFIAWAIAATNCGKAGWFGRFLDWRGFQILTNLSYGIYLTQFPVFFYNIGRIRTPEYFTVGALINIPELILIVIGSSILAIFVEYPLLEIRKILFENVTRKKELPEACMNTKAQSFSEKETNSDKIDVIKSYVIDKND</sequence>
<organism evidence="3">
    <name type="scientific">Xenopsylla cheopis</name>
    <name type="common">Oriental rat flea</name>
    <name type="synonym">Pulex cheopis</name>
    <dbReference type="NCBI Taxonomy" id="163159"/>
    <lineage>
        <taxon>Eukaryota</taxon>
        <taxon>Metazoa</taxon>
        <taxon>Ecdysozoa</taxon>
        <taxon>Arthropoda</taxon>
        <taxon>Hexapoda</taxon>
        <taxon>Insecta</taxon>
        <taxon>Pterygota</taxon>
        <taxon>Neoptera</taxon>
        <taxon>Endopterygota</taxon>
        <taxon>Siphonaptera</taxon>
        <taxon>Pulicidae</taxon>
        <taxon>Xenopsyllinae</taxon>
        <taxon>Xenopsylla</taxon>
    </lineage>
</organism>
<feature type="domain" description="Acyltransferase 3" evidence="2">
    <location>
        <begin position="1"/>
        <end position="227"/>
    </location>
</feature>
<feature type="transmembrane region" description="Helical" evidence="1">
    <location>
        <begin position="214"/>
        <end position="233"/>
    </location>
</feature>
<name>A0A6M2DVM6_XENCH</name>
<evidence type="ECO:0000256" key="1">
    <source>
        <dbReference type="SAM" id="Phobius"/>
    </source>
</evidence>
<dbReference type="GO" id="GO:0016747">
    <property type="term" value="F:acyltransferase activity, transferring groups other than amino-acyl groups"/>
    <property type="evidence" value="ECO:0007669"/>
    <property type="project" value="InterPro"/>
</dbReference>
<feature type="transmembrane region" description="Helical" evidence="1">
    <location>
        <begin position="102"/>
        <end position="121"/>
    </location>
</feature>
<dbReference type="EMBL" id="GIIL01006447">
    <property type="protein sequence ID" value="NOV50173.1"/>
    <property type="molecule type" value="Transcribed_RNA"/>
</dbReference>
<feature type="transmembrane region" description="Helical" evidence="1">
    <location>
        <begin position="133"/>
        <end position="153"/>
    </location>
</feature>
<keyword evidence="1" id="KW-0472">Membrane</keyword>
<keyword evidence="1" id="KW-1133">Transmembrane helix</keyword>
<dbReference type="PANTHER" id="PTHR11161:SF4">
    <property type="entry name" value="DROP DEAD"/>
    <property type="match status" value="1"/>
</dbReference>
<protein>
    <submittedName>
        <fullName evidence="3">Putative conserved plasma membrane protein</fullName>
    </submittedName>
</protein>
<reference evidence="3" key="1">
    <citation type="submission" date="2020-03" db="EMBL/GenBank/DDBJ databases">
        <title>Transcriptomic Profiling of the Digestive Tract of the Rat Flea, Xenopsylla cheopis, Following Blood Feeding and Infection with Yersinia pestis.</title>
        <authorList>
            <person name="Bland D.M."/>
            <person name="Martens C.A."/>
            <person name="Virtaneva K."/>
            <person name="Kanakabandi K."/>
            <person name="Long D."/>
            <person name="Rosenke R."/>
            <person name="Saturday G.A."/>
            <person name="Hoyt F.H."/>
            <person name="Bruno D.P."/>
            <person name="Ribeiro J.M.C."/>
            <person name="Hinnebusch J."/>
        </authorList>
    </citation>
    <scope>NUCLEOTIDE SEQUENCE</scope>
</reference>
<dbReference type="InterPro" id="IPR052728">
    <property type="entry name" value="O2_lipid_transport_reg"/>
</dbReference>
<dbReference type="InterPro" id="IPR002656">
    <property type="entry name" value="Acyl_transf_3_dom"/>
</dbReference>
<accession>A0A6M2DVM6</accession>
<feature type="transmembrane region" description="Helical" evidence="1">
    <location>
        <begin position="174"/>
        <end position="194"/>
    </location>
</feature>
<dbReference type="PANTHER" id="PTHR11161">
    <property type="entry name" value="O-ACYLTRANSFERASE"/>
    <property type="match status" value="1"/>
</dbReference>
<dbReference type="Pfam" id="PF01757">
    <property type="entry name" value="Acyl_transf_3"/>
    <property type="match status" value="1"/>
</dbReference>
<feature type="transmembrane region" description="Helical" evidence="1">
    <location>
        <begin position="21"/>
        <end position="39"/>
    </location>
</feature>
<dbReference type="AlphaFoldDB" id="A0A6M2DVM6"/>
<evidence type="ECO:0000313" key="3">
    <source>
        <dbReference type="EMBL" id="NOV50173.1"/>
    </source>
</evidence>
<evidence type="ECO:0000259" key="2">
    <source>
        <dbReference type="Pfam" id="PF01757"/>
    </source>
</evidence>
<proteinExistence type="predicted"/>
<keyword evidence="1" id="KW-0812">Transmembrane</keyword>